<dbReference type="Gene3D" id="1.25.40.10">
    <property type="entry name" value="Tetratricopeptide repeat domain"/>
    <property type="match status" value="1"/>
</dbReference>
<reference evidence="4 5" key="1">
    <citation type="submission" date="2018-10" db="EMBL/GenBank/DDBJ databases">
        <title>Genome sequence of Verticillium nonalfalfae VnAa140.</title>
        <authorList>
            <person name="Stajich J.E."/>
            <person name="Kasson M.T."/>
        </authorList>
    </citation>
    <scope>NUCLEOTIDE SEQUENCE [LARGE SCALE GENOMIC DNA]</scope>
    <source>
        <strain evidence="4 5">VnAa140</strain>
    </source>
</reference>
<comment type="caution">
    <text evidence="4">The sequence shown here is derived from an EMBL/GenBank/DDBJ whole genome shotgun (WGS) entry which is preliminary data.</text>
</comment>
<dbReference type="Proteomes" id="UP000267145">
    <property type="component" value="Unassembled WGS sequence"/>
</dbReference>
<feature type="domain" description="Cns1/TTC4 wheel" evidence="3">
    <location>
        <begin position="265"/>
        <end position="375"/>
    </location>
</feature>
<proteinExistence type="predicted"/>
<evidence type="ECO:0000256" key="2">
    <source>
        <dbReference type="ARBA" id="ARBA00022803"/>
    </source>
</evidence>
<organism evidence="4 5">
    <name type="scientific">Verticillium nonalfalfae</name>
    <dbReference type="NCBI Taxonomy" id="1051616"/>
    <lineage>
        <taxon>Eukaryota</taxon>
        <taxon>Fungi</taxon>
        <taxon>Dikarya</taxon>
        <taxon>Ascomycota</taxon>
        <taxon>Pezizomycotina</taxon>
        <taxon>Sordariomycetes</taxon>
        <taxon>Hypocreomycetidae</taxon>
        <taxon>Glomerellales</taxon>
        <taxon>Plectosphaerellaceae</taxon>
        <taxon>Verticillium</taxon>
    </lineage>
</organism>
<dbReference type="Pfam" id="PF18972">
    <property type="entry name" value="Wheel"/>
    <property type="match status" value="1"/>
</dbReference>
<dbReference type="GO" id="GO:0005829">
    <property type="term" value="C:cytosol"/>
    <property type="evidence" value="ECO:0007669"/>
    <property type="project" value="TreeGrafter"/>
</dbReference>
<evidence type="ECO:0000313" key="5">
    <source>
        <dbReference type="Proteomes" id="UP000267145"/>
    </source>
</evidence>
<keyword evidence="2" id="KW-0802">TPR repeat</keyword>
<evidence type="ECO:0000256" key="1">
    <source>
        <dbReference type="ARBA" id="ARBA00022737"/>
    </source>
</evidence>
<dbReference type="PANTHER" id="PTHR46035:SF1">
    <property type="entry name" value="TETRATRICOPEPTIDE REPEAT PROTEIN 4"/>
    <property type="match status" value="1"/>
</dbReference>
<dbReference type="InterPro" id="IPR044059">
    <property type="entry name" value="Csn1/TTC4_wheel"/>
</dbReference>
<gene>
    <name evidence="4" type="ORF">D7B24_006225</name>
</gene>
<dbReference type="GO" id="GO:0005634">
    <property type="term" value="C:nucleus"/>
    <property type="evidence" value="ECO:0007669"/>
    <property type="project" value="TreeGrafter"/>
</dbReference>
<keyword evidence="1" id="KW-0677">Repeat</keyword>
<dbReference type="PANTHER" id="PTHR46035">
    <property type="entry name" value="TETRATRICOPEPTIDE REPEAT PROTEIN 4"/>
    <property type="match status" value="1"/>
</dbReference>
<evidence type="ECO:0000313" key="4">
    <source>
        <dbReference type="EMBL" id="RNJ57318.1"/>
    </source>
</evidence>
<dbReference type="GeneID" id="39609914"/>
<dbReference type="InterPro" id="IPR011990">
    <property type="entry name" value="TPR-like_helical_dom_sf"/>
</dbReference>
<sequence>MKVDDMTAQLESMLAQREAAPQPEGTTGPAPAVRRTVDEVYADLQTSPLFMTELDEDNETVAALQALAFEGTPLENGTNFKDQGNECFRARRWADARAFYTQGIDVLLPGERARRRGATTRRTEREVTADGREVETEVDDAPADVAALRACLEALYVNRGACELALRNHRACWLDCGLALRLNPRNVKALYRSSRALLAVGRIDDADDACAHGLAVDPENEALRTVAGDIVAAAAQRDAKKKADDARADAARRRAADARVRLVPDEEDPRSSLVVPVVLLYPTDLESDFVKAFGEADVLADHLRYIFPLPWDRAADYTLDATECYVETVAGGLMKWGKKMPLLKVLASGSVEIVDDVFKVFVVPKAKAAAWVEDFKMKKAAEKKHLVVGK</sequence>
<keyword evidence="5" id="KW-1185">Reference proteome</keyword>
<evidence type="ECO:0000259" key="3">
    <source>
        <dbReference type="Pfam" id="PF18972"/>
    </source>
</evidence>
<dbReference type="STRING" id="1051616.A0A3M9YCN3"/>
<name>A0A3M9YCN3_9PEZI</name>
<dbReference type="AlphaFoldDB" id="A0A3M9YCN3"/>
<dbReference type="EMBL" id="RBVV01000042">
    <property type="protein sequence ID" value="RNJ57318.1"/>
    <property type="molecule type" value="Genomic_DNA"/>
</dbReference>
<dbReference type="RefSeq" id="XP_028495476.1">
    <property type="nucleotide sequence ID" value="XM_028640364.1"/>
</dbReference>
<dbReference type="GO" id="GO:0051879">
    <property type="term" value="F:Hsp90 protein binding"/>
    <property type="evidence" value="ECO:0007669"/>
    <property type="project" value="InterPro"/>
</dbReference>
<accession>A0A3M9YCN3</accession>
<dbReference type="GO" id="GO:0030544">
    <property type="term" value="F:Hsp70 protein binding"/>
    <property type="evidence" value="ECO:0007669"/>
    <property type="project" value="TreeGrafter"/>
</dbReference>
<dbReference type="GO" id="GO:0006457">
    <property type="term" value="P:protein folding"/>
    <property type="evidence" value="ECO:0007669"/>
    <property type="project" value="TreeGrafter"/>
</dbReference>
<protein>
    <recommendedName>
        <fullName evidence="3">Cns1/TTC4 wheel domain-containing protein</fullName>
    </recommendedName>
</protein>
<dbReference type="SUPFAM" id="SSF48452">
    <property type="entry name" value="TPR-like"/>
    <property type="match status" value="1"/>
</dbReference>